<proteinExistence type="predicted"/>
<name>A0A7G5F5Y1_9ENTR</name>
<protein>
    <submittedName>
        <fullName evidence="1">Uncharacterized protein</fullName>
    </submittedName>
</protein>
<keyword evidence="1" id="KW-0614">Plasmid</keyword>
<geneLocation type="plasmid" evidence="1">
    <name>pL21-1NR</name>
</geneLocation>
<sequence>MLQIGCHSLEVGRSSQIHKRSGCFNLLRGICTAAQHEGERNHQKASCVLHRSIFSNNAITGM</sequence>
<evidence type="ECO:0000313" key="1">
    <source>
        <dbReference type="EMBL" id="QMV81656.1"/>
    </source>
</evidence>
<reference evidence="1" key="1">
    <citation type="submission" date="2019-09" db="EMBL/GenBank/DDBJ databases">
        <authorList>
            <person name="Zhou D."/>
            <person name="Xu Y."/>
        </authorList>
    </citation>
    <scope>NUCLEOTIDE SEQUENCE</scope>
    <source>
        <strain evidence="1">L21</strain>
        <plasmid evidence="1">pL21-1NR</plasmid>
    </source>
</reference>
<organism evidence="1">
    <name type="scientific">Leclercia adecarboxylata</name>
    <dbReference type="NCBI Taxonomy" id="83655"/>
    <lineage>
        <taxon>Bacteria</taxon>
        <taxon>Pseudomonadati</taxon>
        <taxon>Pseudomonadota</taxon>
        <taxon>Gammaproteobacteria</taxon>
        <taxon>Enterobacterales</taxon>
        <taxon>Enterobacteriaceae</taxon>
        <taxon>Leclercia</taxon>
    </lineage>
</organism>
<dbReference type="EMBL" id="MN423365">
    <property type="protein sequence ID" value="QMV81656.1"/>
    <property type="molecule type" value="Genomic_DNA"/>
</dbReference>
<accession>A0A7G5F5Y1</accession>
<dbReference type="AlphaFoldDB" id="A0A7G5F5Y1"/>